<name>A0A1N7SL40_9BURK</name>
<proteinExistence type="predicted"/>
<feature type="domain" description="DUF1330" evidence="1">
    <location>
        <begin position="2"/>
        <end position="94"/>
    </location>
</feature>
<dbReference type="AlphaFoldDB" id="A0A1N7SL40"/>
<evidence type="ECO:0000313" key="2">
    <source>
        <dbReference type="EMBL" id="SIT48127.1"/>
    </source>
</evidence>
<keyword evidence="3" id="KW-1185">Reference proteome</keyword>
<evidence type="ECO:0000259" key="1">
    <source>
        <dbReference type="Pfam" id="PF07045"/>
    </source>
</evidence>
<dbReference type="PANTHER" id="PTHR41521">
    <property type="match status" value="1"/>
</dbReference>
<evidence type="ECO:0000313" key="3">
    <source>
        <dbReference type="Proteomes" id="UP000187012"/>
    </source>
</evidence>
<gene>
    <name evidence="2" type="ORF">BN2475_940017</name>
</gene>
<dbReference type="Proteomes" id="UP000187012">
    <property type="component" value="Unassembled WGS sequence"/>
</dbReference>
<dbReference type="OrthoDB" id="516779at2"/>
<dbReference type="Gene3D" id="3.30.70.100">
    <property type="match status" value="1"/>
</dbReference>
<accession>A0A1N7SL40</accession>
<dbReference type="InterPro" id="IPR010753">
    <property type="entry name" value="DUF1330"/>
</dbReference>
<dbReference type="SUPFAM" id="SSF54909">
    <property type="entry name" value="Dimeric alpha+beta barrel"/>
    <property type="match status" value="1"/>
</dbReference>
<dbReference type="RefSeq" id="WP_094782982.1">
    <property type="nucleotide sequence ID" value="NZ_CYGX02000094.1"/>
</dbReference>
<protein>
    <recommendedName>
        <fullName evidence="1">DUF1330 domain-containing protein</fullName>
    </recommendedName>
</protein>
<organism evidence="2 3">
    <name type="scientific">Paraburkholderia ribeironis</name>
    <dbReference type="NCBI Taxonomy" id="1247936"/>
    <lineage>
        <taxon>Bacteria</taxon>
        <taxon>Pseudomonadati</taxon>
        <taxon>Pseudomonadota</taxon>
        <taxon>Betaproteobacteria</taxon>
        <taxon>Burkholderiales</taxon>
        <taxon>Burkholderiaceae</taxon>
        <taxon>Paraburkholderia</taxon>
    </lineage>
</organism>
<dbReference type="Pfam" id="PF07045">
    <property type="entry name" value="DUF1330"/>
    <property type="match status" value="1"/>
</dbReference>
<reference evidence="2 3" key="1">
    <citation type="submission" date="2016-12" db="EMBL/GenBank/DDBJ databases">
        <authorList>
            <person name="Song W.-J."/>
            <person name="Kurnit D.M."/>
        </authorList>
    </citation>
    <scope>NUCLEOTIDE SEQUENCE [LARGE SCALE GENOMIC DNA]</scope>
    <source>
        <strain evidence="2 3">STM7296</strain>
    </source>
</reference>
<dbReference type="EMBL" id="CYGX02000094">
    <property type="protein sequence ID" value="SIT48127.1"/>
    <property type="molecule type" value="Genomic_DNA"/>
</dbReference>
<dbReference type="PANTHER" id="PTHR41521:SF4">
    <property type="entry name" value="BLR0684 PROTEIN"/>
    <property type="match status" value="1"/>
</dbReference>
<dbReference type="InterPro" id="IPR011008">
    <property type="entry name" value="Dimeric_a/b-barrel"/>
</dbReference>
<sequence length="97" mass="11011">MKGYWLILGGDLKDQDAQKKYGELWAPIAEKYDAKVRVLDRHAVLKEAQTTTRVVVVEFPSYEQAKACYADAAYQEAARFAMQASERELLVLQGELN</sequence>